<dbReference type="Gene3D" id="3.20.20.140">
    <property type="entry name" value="Metal-dependent hydrolases"/>
    <property type="match status" value="1"/>
</dbReference>
<dbReference type="EMBL" id="CANL01000005">
    <property type="protein sequence ID" value="CCM62623.1"/>
    <property type="molecule type" value="Genomic_DNA"/>
</dbReference>
<gene>
    <name evidence="3" type="ORF">BN381_130181</name>
</gene>
<dbReference type="GO" id="GO:0019748">
    <property type="term" value="P:secondary metabolic process"/>
    <property type="evidence" value="ECO:0007669"/>
    <property type="project" value="TreeGrafter"/>
</dbReference>
<comment type="caution">
    <text evidence="3">The sequence shown here is derived from an EMBL/GenBank/DDBJ whole genome shotgun (WGS) entry which is preliminary data.</text>
</comment>
<dbReference type="RefSeq" id="WP_012224148.1">
    <property type="nucleotide sequence ID" value="NZ_HG422565.1"/>
</dbReference>
<accession>R4YWY9</accession>
<dbReference type="OrthoDB" id="8673349at2"/>
<dbReference type="Pfam" id="PF04909">
    <property type="entry name" value="Amidohydro_2"/>
    <property type="match status" value="1"/>
</dbReference>
<dbReference type="HOGENOM" id="CLU_039329_0_2_11"/>
<dbReference type="GO" id="GO:0016831">
    <property type="term" value="F:carboxy-lyase activity"/>
    <property type="evidence" value="ECO:0007669"/>
    <property type="project" value="InterPro"/>
</dbReference>
<sequence>MVVIPRIVSVDDHVIEPPHLWENYIAPEFRDRAPRVERIPCAHMGYVGGKFTAEPGDDGVPCDWWRFEDLLIPRTRVESAVGYDRADITVTPTTHEEMRTGCYDPTARLADMDQGHIEAQLCFPSSFPRFCGQTFSETKDKDLGLACIEAYNNWMIEEWCADSNGRLMPLAIVPLWDPELAATELLRNVRRGVRAVTFSEIPAYLGLPSIHTEYWDPFFAACAEHGVSIHMHIGSSSKMPSTSPDAPALVASALTFGNAMSSMVDFMLSGVLVRFPELQLAYSEGQIGWIPYILERTDHVWEANRAWGDVGDSVPEPPSTYFHRQIYACFFEDEFGLTSEALNKITPQRILFETDYPHSDSVWPETEATAQRLMGHLDQETVNLLCRGNAIKLLDLDLPVNP</sequence>
<keyword evidence="3" id="KW-0378">Hydrolase</keyword>
<dbReference type="GO" id="GO:0016787">
    <property type="term" value="F:hydrolase activity"/>
    <property type="evidence" value="ECO:0007669"/>
    <property type="project" value="UniProtKB-KW"/>
</dbReference>
<name>R4YWY9_9ACTN</name>
<dbReference type="SUPFAM" id="SSF51556">
    <property type="entry name" value="Metallo-dependent hydrolases"/>
    <property type="match status" value="1"/>
</dbReference>
<reference evidence="3 4" key="1">
    <citation type="journal article" date="2013" name="ISME J.">
        <title>Metabolic model for the filamentous 'Candidatus Microthrix parvicella' based on genomic and metagenomic analyses.</title>
        <authorList>
            <person name="Jon McIlroy S."/>
            <person name="Kristiansen R."/>
            <person name="Albertsen M."/>
            <person name="Michael Karst S."/>
            <person name="Rossetti S."/>
            <person name="Lund Nielsen J."/>
            <person name="Tandoi V."/>
            <person name="James Seviour R."/>
            <person name="Nielsen P.H."/>
        </authorList>
    </citation>
    <scope>NUCLEOTIDE SEQUENCE [LARGE SCALE GENOMIC DNA]</scope>
    <source>
        <strain evidence="3 4">RN1</strain>
    </source>
</reference>
<dbReference type="InterPro" id="IPR032465">
    <property type="entry name" value="ACMSD"/>
</dbReference>
<keyword evidence="1" id="KW-0456">Lyase</keyword>
<dbReference type="eggNOG" id="COG2159">
    <property type="taxonomic scope" value="Bacteria"/>
</dbReference>
<feature type="domain" description="Amidohydrolase-related" evidence="2">
    <location>
        <begin position="97"/>
        <end position="396"/>
    </location>
</feature>
<organism evidence="3 4">
    <name type="scientific">Candidatus Neomicrothrix parvicella RN1</name>
    <dbReference type="NCBI Taxonomy" id="1229780"/>
    <lineage>
        <taxon>Bacteria</taxon>
        <taxon>Bacillati</taxon>
        <taxon>Actinomycetota</taxon>
        <taxon>Acidimicrobiia</taxon>
        <taxon>Acidimicrobiales</taxon>
        <taxon>Microthrixaceae</taxon>
        <taxon>Candidatus Neomicrothrix</taxon>
    </lineage>
</organism>
<evidence type="ECO:0000313" key="4">
    <source>
        <dbReference type="Proteomes" id="UP000018291"/>
    </source>
</evidence>
<dbReference type="Proteomes" id="UP000018291">
    <property type="component" value="Unassembled WGS sequence"/>
</dbReference>
<evidence type="ECO:0000256" key="1">
    <source>
        <dbReference type="ARBA" id="ARBA00023239"/>
    </source>
</evidence>
<evidence type="ECO:0000259" key="2">
    <source>
        <dbReference type="Pfam" id="PF04909"/>
    </source>
</evidence>
<dbReference type="InterPro" id="IPR032466">
    <property type="entry name" value="Metal_Hydrolase"/>
</dbReference>
<proteinExistence type="predicted"/>
<dbReference type="GO" id="GO:0005737">
    <property type="term" value="C:cytoplasm"/>
    <property type="evidence" value="ECO:0007669"/>
    <property type="project" value="TreeGrafter"/>
</dbReference>
<dbReference type="AlphaFoldDB" id="R4YWY9"/>
<dbReference type="PANTHER" id="PTHR21240">
    <property type="entry name" value="2-AMINO-3-CARBOXYLMUCONATE-6-SEMIALDEHYDE DECARBOXYLASE"/>
    <property type="match status" value="1"/>
</dbReference>
<protein>
    <submittedName>
        <fullName evidence="3">Amidohydrolase 2</fullName>
    </submittedName>
</protein>
<dbReference type="InterPro" id="IPR006680">
    <property type="entry name" value="Amidohydro-rel"/>
</dbReference>
<dbReference type="STRING" id="1229780.BN381_130181"/>
<keyword evidence="4" id="KW-1185">Reference proteome</keyword>
<evidence type="ECO:0000313" key="3">
    <source>
        <dbReference type="EMBL" id="CCM62623.1"/>
    </source>
</evidence>
<dbReference type="PANTHER" id="PTHR21240:SF28">
    <property type="entry name" value="ISO-OROTATE DECARBOXYLASE (EUROFUNG)"/>
    <property type="match status" value="1"/>
</dbReference>